<dbReference type="Proteomes" id="UP001569428">
    <property type="component" value="Unassembled WGS sequence"/>
</dbReference>
<keyword evidence="3" id="KW-1185">Reference proteome</keyword>
<accession>A0ABV4P840</accession>
<dbReference type="RefSeq" id="WP_371841683.1">
    <property type="nucleotide sequence ID" value="NZ_JBGMEK010000153.1"/>
</dbReference>
<evidence type="ECO:0000313" key="2">
    <source>
        <dbReference type="EMBL" id="MFA0813850.1"/>
    </source>
</evidence>
<feature type="domain" description="Lysozyme inhibitor LprI-like N-terminal" evidence="1">
    <location>
        <begin position="42"/>
        <end position="123"/>
    </location>
</feature>
<sequence>MQIFLKTFFVIVLFYVPIIHAGGESENLESEFAKCGEFTSYSEIEFCFSQTYSQSDKFLNREYSQLIQYLDGLENKIHKKRLVNTQRTWIKFRDSDCKFYSDGQAVRLNKCLSERTIQRLKELESFNVNYAMGCNGCPW</sequence>
<proteinExistence type="predicted"/>
<evidence type="ECO:0000259" key="1">
    <source>
        <dbReference type="Pfam" id="PF07007"/>
    </source>
</evidence>
<comment type="caution">
    <text evidence="2">The sequence shown here is derived from an EMBL/GenBank/DDBJ whole genome shotgun (WGS) entry which is preliminary data.</text>
</comment>
<reference evidence="2 3" key="1">
    <citation type="submission" date="2024-08" db="EMBL/GenBank/DDBJ databases">
        <authorList>
            <person name="Ishaq N."/>
        </authorList>
    </citation>
    <scope>NUCLEOTIDE SEQUENCE [LARGE SCALE GENOMIC DNA]</scope>
    <source>
        <strain evidence="2 3">DSM 18651</strain>
    </source>
</reference>
<dbReference type="InterPro" id="IPR009739">
    <property type="entry name" value="LprI-like_N"/>
</dbReference>
<dbReference type="Gene3D" id="1.20.1270.180">
    <property type="match status" value="1"/>
</dbReference>
<name>A0ABV4P840_9GAMM</name>
<organism evidence="2 3">
    <name type="scientific">Microbulbifer epialgicus</name>
    <dbReference type="NCBI Taxonomy" id="393907"/>
    <lineage>
        <taxon>Bacteria</taxon>
        <taxon>Pseudomonadati</taxon>
        <taxon>Pseudomonadota</taxon>
        <taxon>Gammaproteobacteria</taxon>
        <taxon>Cellvibrionales</taxon>
        <taxon>Microbulbiferaceae</taxon>
        <taxon>Microbulbifer</taxon>
    </lineage>
</organism>
<dbReference type="Pfam" id="PF07007">
    <property type="entry name" value="LprI"/>
    <property type="match status" value="1"/>
</dbReference>
<gene>
    <name evidence="2" type="ORF">ACCI49_23545</name>
</gene>
<dbReference type="EMBL" id="JBGMEK010000153">
    <property type="protein sequence ID" value="MFA0813850.1"/>
    <property type="molecule type" value="Genomic_DNA"/>
</dbReference>
<evidence type="ECO:0000313" key="3">
    <source>
        <dbReference type="Proteomes" id="UP001569428"/>
    </source>
</evidence>
<protein>
    <submittedName>
        <fullName evidence="2">Lysozyme inhibitor LprI family protein</fullName>
    </submittedName>
</protein>